<organism evidence="6 7">
    <name type="scientific">Aeromicrobium chenweiae</name>
    <dbReference type="NCBI Taxonomy" id="2079793"/>
    <lineage>
        <taxon>Bacteria</taxon>
        <taxon>Bacillati</taxon>
        <taxon>Actinomycetota</taxon>
        <taxon>Actinomycetes</taxon>
        <taxon>Propionibacteriales</taxon>
        <taxon>Nocardioidaceae</taxon>
        <taxon>Aeromicrobium</taxon>
    </lineage>
</organism>
<evidence type="ECO:0000256" key="2">
    <source>
        <dbReference type="ARBA" id="ARBA00022741"/>
    </source>
</evidence>
<dbReference type="AlphaFoldDB" id="A0A2S0WLY4"/>
<gene>
    <name evidence="6" type="ORF">C3E78_08960</name>
</gene>
<keyword evidence="1" id="KW-0813">Transport</keyword>
<dbReference type="GO" id="GO:0005524">
    <property type="term" value="F:ATP binding"/>
    <property type="evidence" value="ECO:0007669"/>
    <property type="project" value="UniProtKB-KW"/>
</dbReference>
<dbReference type="SMART" id="SM00382">
    <property type="entry name" value="AAA"/>
    <property type="match status" value="1"/>
</dbReference>
<dbReference type="InterPro" id="IPR027417">
    <property type="entry name" value="P-loop_NTPase"/>
</dbReference>
<dbReference type="InterPro" id="IPR017871">
    <property type="entry name" value="ABC_transporter-like_CS"/>
</dbReference>
<evidence type="ECO:0000259" key="5">
    <source>
        <dbReference type="PROSITE" id="PS50893"/>
    </source>
</evidence>
<proteinExistence type="predicted"/>
<dbReference type="InterPro" id="IPR003439">
    <property type="entry name" value="ABC_transporter-like_ATP-bd"/>
</dbReference>
<keyword evidence="3 6" id="KW-0067">ATP-binding</keyword>
<evidence type="ECO:0000313" key="6">
    <source>
        <dbReference type="EMBL" id="AWB92317.1"/>
    </source>
</evidence>
<dbReference type="Pfam" id="PF08402">
    <property type="entry name" value="TOBE_2"/>
    <property type="match status" value="1"/>
</dbReference>
<accession>A0A2S0WLY4</accession>
<dbReference type="PANTHER" id="PTHR42781">
    <property type="entry name" value="SPERMIDINE/PUTRESCINE IMPORT ATP-BINDING PROTEIN POTA"/>
    <property type="match status" value="1"/>
</dbReference>
<dbReference type="GO" id="GO:0043190">
    <property type="term" value="C:ATP-binding cassette (ABC) transporter complex"/>
    <property type="evidence" value="ECO:0007669"/>
    <property type="project" value="InterPro"/>
</dbReference>
<sequence length="356" mass="37398">MTAPTTPTREGLEIRLEELKRSFGGVTALDGLSLTLAPGELVALLGPSGCGKTTALRIVAGLDEPDSGRVVVGDDDVTDVPASKRDMGMVFQAYSLFPHMTAQQNVEFGLKLRGRDSRGRRTRASEVLELVGLSAHKDKYAAQMSGGQQQRVALARALAIEPSVLLLDEPLSALDAKVRAQLRDEIRRVQLEVGTTTLFVTHDQEEALAIADRVGVMNQGRLEQLDAPEVLYSRPASAFVASFVGLMNRVPCQVSGGRADVLGRTVATLPGSVDAGSGAALVRPEQMSVSEAAGGADGTVVHLSFLGSYSRITVARPDGTELLVQVPASTVPGLRVGSPVSVSLLAGELLVSPDLA</sequence>
<dbReference type="GO" id="GO:0016887">
    <property type="term" value="F:ATP hydrolysis activity"/>
    <property type="evidence" value="ECO:0007669"/>
    <property type="project" value="InterPro"/>
</dbReference>
<dbReference type="EMBL" id="CP026952">
    <property type="protein sequence ID" value="AWB92317.1"/>
    <property type="molecule type" value="Genomic_DNA"/>
</dbReference>
<dbReference type="InterPro" id="IPR013611">
    <property type="entry name" value="Transp-assoc_OB_typ2"/>
</dbReference>
<evidence type="ECO:0000256" key="3">
    <source>
        <dbReference type="ARBA" id="ARBA00022840"/>
    </source>
</evidence>
<dbReference type="InterPro" id="IPR008995">
    <property type="entry name" value="Mo/tungstate-bd_C_term_dom"/>
</dbReference>
<dbReference type="EC" id="7.6.2.9" evidence="4"/>
<dbReference type="InterPro" id="IPR050093">
    <property type="entry name" value="ABC_SmlMolc_Importer"/>
</dbReference>
<accession>A0A5F2EWW2</accession>
<dbReference type="Proteomes" id="UP000244384">
    <property type="component" value="Chromosome"/>
</dbReference>
<reference evidence="7" key="1">
    <citation type="submission" date="2018-01" db="EMBL/GenBank/DDBJ databases">
        <authorList>
            <person name="Li J."/>
        </authorList>
    </citation>
    <scope>NUCLEOTIDE SEQUENCE [LARGE SCALE GENOMIC DNA]</scope>
    <source>
        <strain evidence="7">592</strain>
    </source>
</reference>
<evidence type="ECO:0000256" key="4">
    <source>
        <dbReference type="ARBA" id="ARBA00066388"/>
    </source>
</evidence>
<dbReference type="GO" id="GO:0015418">
    <property type="term" value="F:ABC-type quaternary ammonium compound transporting activity"/>
    <property type="evidence" value="ECO:0007669"/>
    <property type="project" value="UniProtKB-EC"/>
</dbReference>
<dbReference type="Gene3D" id="2.40.50.100">
    <property type="match status" value="1"/>
</dbReference>
<dbReference type="SUPFAM" id="SSF52540">
    <property type="entry name" value="P-loop containing nucleoside triphosphate hydrolases"/>
    <property type="match status" value="1"/>
</dbReference>
<dbReference type="Gene3D" id="3.40.50.300">
    <property type="entry name" value="P-loop containing nucleotide triphosphate hydrolases"/>
    <property type="match status" value="1"/>
</dbReference>
<keyword evidence="2" id="KW-0547">Nucleotide-binding</keyword>
<dbReference type="OrthoDB" id="3180400at2"/>
<dbReference type="Pfam" id="PF00005">
    <property type="entry name" value="ABC_tran"/>
    <property type="match status" value="1"/>
</dbReference>
<dbReference type="KEGG" id="aez:C3E78_08960"/>
<evidence type="ECO:0000313" key="7">
    <source>
        <dbReference type="Proteomes" id="UP000244384"/>
    </source>
</evidence>
<dbReference type="RefSeq" id="WP_108577962.1">
    <property type="nucleotide sequence ID" value="NZ_CP026952.1"/>
</dbReference>
<evidence type="ECO:0000256" key="1">
    <source>
        <dbReference type="ARBA" id="ARBA00022448"/>
    </source>
</evidence>
<protein>
    <recommendedName>
        <fullName evidence="4">ABC-type quaternary amine transporter</fullName>
        <ecNumber evidence="4">7.6.2.9</ecNumber>
    </recommendedName>
</protein>
<dbReference type="PROSITE" id="PS00211">
    <property type="entry name" value="ABC_TRANSPORTER_1"/>
    <property type="match status" value="1"/>
</dbReference>
<feature type="domain" description="ABC transporter" evidence="5">
    <location>
        <begin position="14"/>
        <end position="244"/>
    </location>
</feature>
<name>A0A2S0WLY4_9ACTN</name>
<dbReference type="PROSITE" id="PS50893">
    <property type="entry name" value="ABC_TRANSPORTER_2"/>
    <property type="match status" value="1"/>
</dbReference>
<dbReference type="InterPro" id="IPR003593">
    <property type="entry name" value="AAA+_ATPase"/>
</dbReference>
<dbReference type="PANTHER" id="PTHR42781:SF4">
    <property type="entry name" value="SPERMIDINE_PUTRESCINE IMPORT ATP-BINDING PROTEIN POTA"/>
    <property type="match status" value="1"/>
</dbReference>
<dbReference type="SUPFAM" id="SSF50331">
    <property type="entry name" value="MOP-like"/>
    <property type="match status" value="1"/>
</dbReference>
<keyword evidence="7" id="KW-1185">Reference proteome</keyword>
<dbReference type="FunFam" id="3.40.50.300:FF:000425">
    <property type="entry name" value="Probable ABC transporter, ATP-binding subunit"/>
    <property type="match status" value="1"/>
</dbReference>